<name>A0A382BTK6_9ZZZZ</name>
<keyword evidence="1" id="KW-0812">Transmembrane</keyword>
<dbReference type="AlphaFoldDB" id="A0A382BTK6"/>
<organism evidence="2">
    <name type="scientific">marine metagenome</name>
    <dbReference type="NCBI Taxonomy" id="408172"/>
    <lineage>
        <taxon>unclassified sequences</taxon>
        <taxon>metagenomes</taxon>
        <taxon>ecological metagenomes</taxon>
    </lineage>
</organism>
<evidence type="ECO:0000256" key="1">
    <source>
        <dbReference type="SAM" id="Phobius"/>
    </source>
</evidence>
<feature type="transmembrane region" description="Helical" evidence="1">
    <location>
        <begin position="5"/>
        <end position="25"/>
    </location>
</feature>
<accession>A0A382BTK6</accession>
<keyword evidence="1" id="KW-0472">Membrane</keyword>
<gene>
    <name evidence="2" type="ORF">METZ01_LOCUS169705</name>
</gene>
<dbReference type="EMBL" id="UINC01031194">
    <property type="protein sequence ID" value="SVB16851.1"/>
    <property type="molecule type" value="Genomic_DNA"/>
</dbReference>
<keyword evidence="1" id="KW-1133">Transmembrane helix</keyword>
<sequence length="30" mass="3172">MGKEILKLGIGLLVLAGFVAIVLYYGGSLY</sequence>
<protein>
    <submittedName>
        <fullName evidence="2">Uncharacterized protein</fullName>
    </submittedName>
</protein>
<proteinExistence type="predicted"/>
<reference evidence="2" key="1">
    <citation type="submission" date="2018-05" db="EMBL/GenBank/DDBJ databases">
        <authorList>
            <person name="Lanie J.A."/>
            <person name="Ng W.-L."/>
            <person name="Kazmierczak K.M."/>
            <person name="Andrzejewski T.M."/>
            <person name="Davidsen T.M."/>
            <person name="Wayne K.J."/>
            <person name="Tettelin H."/>
            <person name="Glass J.I."/>
            <person name="Rusch D."/>
            <person name="Podicherti R."/>
            <person name="Tsui H.-C.T."/>
            <person name="Winkler M.E."/>
        </authorList>
    </citation>
    <scope>NUCLEOTIDE SEQUENCE</scope>
</reference>
<evidence type="ECO:0000313" key="2">
    <source>
        <dbReference type="EMBL" id="SVB16851.1"/>
    </source>
</evidence>